<reference evidence="4" key="1">
    <citation type="journal article" date="2019" name="Int. J. Syst. Evol. Microbiol.">
        <title>The Global Catalogue of Microorganisms (GCM) 10K type strain sequencing project: providing services to taxonomists for standard genome sequencing and annotation.</title>
        <authorList>
            <consortium name="The Broad Institute Genomics Platform"/>
            <consortium name="The Broad Institute Genome Sequencing Center for Infectious Disease"/>
            <person name="Wu L."/>
            <person name="Ma J."/>
        </authorList>
    </citation>
    <scope>NUCLEOTIDE SEQUENCE [LARGE SCALE GENOMIC DNA]</scope>
    <source>
        <strain evidence="4">CCM 7855</strain>
    </source>
</reference>
<evidence type="ECO:0000313" key="3">
    <source>
        <dbReference type="EMBL" id="GGF16662.1"/>
    </source>
</evidence>
<comment type="similarity">
    <text evidence="1">Belongs to the CAPAB/TerDEXZ family.</text>
</comment>
<dbReference type="RefSeq" id="WP_188487603.1">
    <property type="nucleotide sequence ID" value="NZ_BMCS01000001.1"/>
</dbReference>
<organism evidence="3 4">
    <name type="scientific">Williamsia phyllosphaerae</name>
    <dbReference type="NCBI Taxonomy" id="885042"/>
    <lineage>
        <taxon>Bacteria</taxon>
        <taxon>Bacillati</taxon>
        <taxon>Actinomycetota</taxon>
        <taxon>Actinomycetes</taxon>
        <taxon>Mycobacteriales</taxon>
        <taxon>Nocardiaceae</taxon>
        <taxon>Williamsia</taxon>
    </lineage>
</organism>
<proteinExistence type="inferred from homology"/>
<dbReference type="CDD" id="cd06974">
    <property type="entry name" value="TerD_like"/>
    <property type="match status" value="1"/>
</dbReference>
<accession>A0ABQ1UFE4</accession>
<gene>
    <name evidence="3" type="ORF">GCM10007298_10870</name>
</gene>
<dbReference type="PANTHER" id="PTHR32097:SF4">
    <property type="entry name" value="GENERAL STRESS PROTEIN 16U"/>
    <property type="match status" value="1"/>
</dbReference>
<dbReference type="EMBL" id="BMCS01000001">
    <property type="protein sequence ID" value="GGF16662.1"/>
    <property type="molecule type" value="Genomic_DNA"/>
</dbReference>
<dbReference type="InterPro" id="IPR051324">
    <property type="entry name" value="Stress/Tellurium_Resist"/>
</dbReference>
<dbReference type="PANTHER" id="PTHR32097">
    <property type="entry name" value="CAMP-BINDING PROTEIN 1-RELATED"/>
    <property type="match status" value="1"/>
</dbReference>
<comment type="caution">
    <text evidence="3">The sequence shown here is derived from an EMBL/GenBank/DDBJ whole genome shotgun (WGS) entry which is preliminary data.</text>
</comment>
<dbReference type="Gene3D" id="2.60.60.30">
    <property type="entry name" value="sav2460 like domains"/>
    <property type="match status" value="1"/>
</dbReference>
<evidence type="ECO:0000256" key="1">
    <source>
        <dbReference type="ARBA" id="ARBA00008775"/>
    </source>
</evidence>
<protein>
    <recommendedName>
        <fullName evidence="2">TerD domain-containing protein</fullName>
    </recommendedName>
</protein>
<dbReference type="InterPro" id="IPR003325">
    <property type="entry name" value="TerD"/>
</dbReference>
<dbReference type="Proteomes" id="UP000632454">
    <property type="component" value="Unassembled WGS sequence"/>
</dbReference>
<keyword evidence="4" id="KW-1185">Reference proteome</keyword>
<evidence type="ECO:0000313" key="4">
    <source>
        <dbReference type="Proteomes" id="UP000632454"/>
    </source>
</evidence>
<evidence type="ECO:0000259" key="2">
    <source>
        <dbReference type="Pfam" id="PF02342"/>
    </source>
</evidence>
<name>A0ABQ1UFE4_9NOCA</name>
<feature type="domain" description="TerD" evidence="2">
    <location>
        <begin position="299"/>
        <end position="442"/>
    </location>
</feature>
<dbReference type="Pfam" id="PF02342">
    <property type="entry name" value="TerD"/>
    <property type="match status" value="1"/>
</dbReference>
<sequence length="448" mass="47711">MDAESKRLRRVYEAMVSEADAWWQSLRDNDESVVIEVVNSAFADNPAAGCAVGVADSTLSVVMRQQDLDSLPEQTVGVDRSGQPSLRALPKREAVAWWLHILASNLTATILEALAVAPGVTRVSVAVITRFPADRRLGVVAFGSWSRREIEAASWRTSDDALRVFDLGRGVRCSVRLTASGNYSTALKPLPLDDTPELSQLVASAEDLDSDNTLALLDSELSSPTPGSTGLALGADPYALTSIPQWLGDDHRSPQEYLRPEPHLAANQPSEAADEVRLAAGENIQLPDIGAARLECASSTIRGLEADLSVLLVDAAGRVRNDQDFVFYNQPADPAGVATLVGKSLRPDRSVESAVVCPSAAPAEVDRLLLVLSIDPSHGATLVDAGIDVSIACPGHIWRFSPPPAPVAAMVLAEVYRRAGGWKLRALGQGWSDGLAGLARDHGVDVEN</sequence>